<feature type="domain" description="WWE" evidence="3">
    <location>
        <begin position="32"/>
        <end position="114"/>
    </location>
</feature>
<dbReference type="Gene3D" id="3.30.720.50">
    <property type="match status" value="1"/>
</dbReference>
<dbReference type="SUPFAM" id="SSF117839">
    <property type="entry name" value="WWE domain"/>
    <property type="match status" value="1"/>
</dbReference>
<dbReference type="InterPro" id="IPR004170">
    <property type="entry name" value="WWE_dom"/>
</dbReference>
<protein>
    <recommendedName>
        <fullName evidence="3">WWE domain-containing protein</fullName>
    </recommendedName>
</protein>
<proteinExistence type="predicted"/>
<name>A0A812Q5J7_9DINO</name>
<keyword evidence="1" id="KW-0175">Coiled coil</keyword>
<dbReference type="PROSITE" id="PS50918">
    <property type="entry name" value="WWE"/>
    <property type="match status" value="1"/>
</dbReference>
<dbReference type="AlphaFoldDB" id="A0A812Q5J7"/>
<comment type="caution">
    <text evidence="4">The sequence shown here is derived from an EMBL/GenBank/DDBJ whole genome shotgun (WGS) entry which is preliminary data.</text>
</comment>
<sequence>MSCPYCLSFTPPAAVPRPVRSGLIGPGAALQQRQIEQSRTLVKAYWEFEEGENRWLGFSPKVSVLLEAAYQNWLQNPSEIQSKINAGGFLYNVDYTTLLEEGQRQSQRIRRVGVTADQSSANGGNANGFCTVDPVLWSDMQKQLQDLKEEQEWLLRLLRGRSSNTEDFDTLDLKAKGAYGPLAEEVARLWRQLKDAEAAVRASKQAAEEAEALLVRLRDSVLPGRLLAFASGLAVARAVEDGEVLVLPGGEALPEFVAMRDVQASNAGLLARPGSKVWYLDGGIPKAGVVCGPPLDPRSRNNSEGPGLQRSESSGVQMHSVDVLRADGRCFPVPIASLQSRLSADPGLSVGDLVRAQPSQEADCTSRPLGTVLQVEDSSGRASSVCVRFPDEAGGFQDVMFAASKLSELELDKESDLIRPGVAVRLRMPRAGLKGATGVVFALHGNATAVVDFLGSWGHRCAASELEVVEDPPRVEVEIIKTLSECLTWTELLAAEKS</sequence>
<evidence type="ECO:0000313" key="5">
    <source>
        <dbReference type="Proteomes" id="UP000601435"/>
    </source>
</evidence>
<feature type="compositionally biased region" description="Polar residues" evidence="2">
    <location>
        <begin position="300"/>
        <end position="316"/>
    </location>
</feature>
<reference evidence="4" key="1">
    <citation type="submission" date="2021-02" db="EMBL/GenBank/DDBJ databases">
        <authorList>
            <person name="Dougan E. K."/>
            <person name="Rhodes N."/>
            <person name="Thang M."/>
            <person name="Chan C."/>
        </authorList>
    </citation>
    <scope>NUCLEOTIDE SEQUENCE</scope>
</reference>
<evidence type="ECO:0000256" key="2">
    <source>
        <dbReference type="SAM" id="MobiDB-lite"/>
    </source>
</evidence>
<accession>A0A812Q5J7</accession>
<feature type="region of interest" description="Disordered" evidence="2">
    <location>
        <begin position="291"/>
        <end position="316"/>
    </location>
</feature>
<dbReference type="SMART" id="SM00678">
    <property type="entry name" value="WWE"/>
    <property type="match status" value="1"/>
</dbReference>
<evidence type="ECO:0000259" key="3">
    <source>
        <dbReference type="PROSITE" id="PS50918"/>
    </source>
</evidence>
<organism evidence="4 5">
    <name type="scientific">Symbiodinium necroappetens</name>
    <dbReference type="NCBI Taxonomy" id="1628268"/>
    <lineage>
        <taxon>Eukaryota</taxon>
        <taxon>Sar</taxon>
        <taxon>Alveolata</taxon>
        <taxon>Dinophyceae</taxon>
        <taxon>Suessiales</taxon>
        <taxon>Symbiodiniaceae</taxon>
        <taxon>Symbiodinium</taxon>
    </lineage>
</organism>
<feature type="coiled-coil region" evidence="1">
    <location>
        <begin position="193"/>
        <end position="220"/>
    </location>
</feature>
<dbReference type="Proteomes" id="UP000601435">
    <property type="component" value="Unassembled WGS sequence"/>
</dbReference>
<dbReference type="InterPro" id="IPR037197">
    <property type="entry name" value="WWE_dom_sf"/>
</dbReference>
<dbReference type="EMBL" id="CAJNJA010016672">
    <property type="protein sequence ID" value="CAE7385651.1"/>
    <property type="molecule type" value="Genomic_DNA"/>
</dbReference>
<keyword evidence="5" id="KW-1185">Reference proteome</keyword>
<gene>
    <name evidence="4" type="ORF">SNEC2469_LOCUS10448</name>
</gene>
<dbReference type="GO" id="GO:0008270">
    <property type="term" value="F:zinc ion binding"/>
    <property type="evidence" value="ECO:0007669"/>
    <property type="project" value="InterPro"/>
</dbReference>
<dbReference type="Pfam" id="PF02825">
    <property type="entry name" value="WWE"/>
    <property type="match status" value="1"/>
</dbReference>
<evidence type="ECO:0000313" key="4">
    <source>
        <dbReference type="EMBL" id="CAE7385651.1"/>
    </source>
</evidence>
<evidence type="ECO:0000256" key="1">
    <source>
        <dbReference type="SAM" id="Coils"/>
    </source>
</evidence>
<dbReference type="OrthoDB" id="429050at2759"/>
<dbReference type="InterPro" id="IPR018123">
    <property type="entry name" value="WWE-dom_subgr"/>
</dbReference>